<sequence>MGLISVPLGSPRANGANITVEDAAMAREAFLGAARAIGLTGLAACGADSALQKVSEACFSLFRKQASVAARPWSRCSTCRRCEYDDILFGQSWKCVCGSRVTQYRPPSQPRSRGQHGGRSRGDPAPAAPPADVSNPLEALLRPGAASSASSGPVPPELLAAMKVVEAHAQAAAERAAKPAKAPSPDAALRRASGECRDLHRRHQAAVDQVLRCRKALLLAENREKEVALLLAEAEAAKQKAAAAVAALGPVAGPASTTAPAATAPAASAESGDLFSLHWDDAVFDEGVLCELDPDEQATLAALRKELLAAKDLLQSHSSEVRVKLTAAKQLAAMGRQRMAKKRKSDADGAPAGQAAAESSAATPRVRFEDSPPAAGASAGASSSPDEASLAAAAAKLSQAKFAAAQQ</sequence>
<gene>
    <name evidence="2" type="ORF">PCOR1329_LOCUS174</name>
</gene>
<feature type="region of interest" description="Disordered" evidence="1">
    <location>
        <begin position="334"/>
        <end position="389"/>
    </location>
</feature>
<accession>A0ABN9PDP0</accession>
<reference evidence="2" key="1">
    <citation type="submission" date="2023-10" db="EMBL/GenBank/DDBJ databases">
        <authorList>
            <person name="Chen Y."/>
            <person name="Shah S."/>
            <person name="Dougan E. K."/>
            <person name="Thang M."/>
            <person name="Chan C."/>
        </authorList>
    </citation>
    <scope>NUCLEOTIDE SEQUENCE [LARGE SCALE GENOMIC DNA]</scope>
</reference>
<evidence type="ECO:0000313" key="3">
    <source>
        <dbReference type="Proteomes" id="UP001189429"/>
    </source>
</evidence>
<organism evidence="2 3">
    <name type="scientific">Prorocentrum cordatum</name>
    <dbReference type="NCBI Taxonomy" id="2364126"/>
    <lineage>
        <taxon>Eukaryota</taxon>
        <taxon>Sar</taxon>
        <taxon>Alveolata</taxon>
        <taxon>Dinophyceae</taxon>
        <taxon>Prorocentrales</taxon>
        <taxon>Prorocentraceae</taxon>
        <taxon>Prorocentrum</taxon>
    </lineage>
</organism>
<evidence type="ECO:0000256" key="1">
    <source>
        <dbReference type="SAM" id="MobiDB-lite"/>
    </source>
</evidence>
<dbReference type="EMBL" id="CAUYUJ010000012">
    <property type="protein sequence ID" value="CAK0788236.1"/>
    <property type="molecule type" value="Genomic_DNA"/>
</dbReference>
<keyword evidence="3" id="KW-1185">Reference proteome</keyword>
<evidence type="ECO:0000313" key="2">
    <source>
        <dbReference type="EMBL" id="CAK0788236.1"/>
    </source>
</evidence>
<feature type="region of interest" description="Disordered" evidence="1">
    <location>
        <begin position="103"/>
        <end position="135"/>
    </location>
</feature>
<proteinExistence type="predicted"/>
<feature type="compositionally biased region" description="Low complexity" evidence="1">
    <location>
        <begin position="371"/>
        <end position="389"/>
    </location>
</feature>
<feature type="compositionally biased region" description="Low complexity" evidence="1">
    <location>
        <begin position="174"/>
        <end position="187"/>
    </location>
</feature>
<comment type="caution">
    <text evidence="2">The sequence shown here is derived from an EMBL/GenBank/DDBJ whole genome shotgun (WGS) entry which is preliminary data.</text>
</comment>
<name>A0ABN9PDP0_9DINO</name>
<dbReference type="Proteomes" id="UP001189429">
    <property type="component" value="Unassembled WGS sequence"/>
</dbReference>
<protein>
    <submittedName>
        <fullName evidence="2">Uncharacterized protein</fullName>
    </submittedName>
</protein>
<feature type="compositionally biased region" description="Low complexity" evidence="1">
    <location>
        <begin position="348"/>
        <end position="362"/>
    </location>
</feature>
<feature type="non-terminal residue" evidence="2">
    <location>
        <position position="407"/>
    </location>
</feature>
<feature type="region of interest" description="Disordered" evidence="1">
    <location>
        <begin position="174"/>
        <end position="195"/>
    </location>
</feature>